<dbReference type="GO" id="GO:0016887">
    <property type="term" value="F:ATP hydrolysis activity"/>
    <property type="evidence" value="ECO:0007669"/>
    <property type="project" value="InterPro"/>
</dbReference>
<dbReference type="Pfam" id="PF16326">
    <property type="entry name" value="ABC_tran_CTD"/>
    <property type="match status" value="1"/>
</dbReference>
<comment type="similarity">
    <text evidence="4">Belongs to the ABC transporter superfamily. ABCF family. Uup subfamily.</text>
</comment>
<dbReference type="PANTHER" id="PTHR42855">
    <property type="entry name" value="ABC TRANSPORTER ATP-BINDING SUBUNIT"/>
    <property type="match status" value="1"/>
</dbReference>
<dbReference type="Gene3D" id="1.10.287.380">
    <property type="entry name" value="Valyl-tRNA synthetase, C-terminal domain"/>
    <property type="match status" value="1"/>
</dbReference>
<dbReference type="PANTHER" id="PTHR42855:SF1">
    <property type="entry name" value="ABC TRANSPORTER DOMAIN-CONTAINING PROTEIN"/>
    <property type="match status" value="1"/>
</dbReference>
<dbReference type="InterPro" id="IPR037118">
    <property type="entry name" value="Val-tRNA_synth_C_sf"/>
</dbReference>
<reference evidence="6 7" key="1">
    <citation type="journal article" date="2007" name="J. Bacteriol.">
        <title>Genome sequence analysis of the emerging human pathogenic acetic acid bacterium Granulibacter bethesdensis.</title>
        <authorList>
            <person name="Greenberg D.E."/>
            <person name="Porcella S.F."/>
            <person name="Zelazny A.M."/>
            <person name="Virtaneva K."/>
            <person name="Sturdevant D.E."/>
            <person name="Kupko J.J.III."/>
            <person name="Barbian K.D."/>
            <person name="Babar A."/>
            <person name="Dorward D.W."/>
            <person name="Holland S.M."/>
        </authorList>
    </citation>
    <scope>NUCLEOTIDE SEQUENCE [LARGE SCALE GENOMIC DNA]</scope>
    <source>
        <strain evidence="7">ATCC BAA-1260 / CGDNIH1</strain>
    </source>
</reference>
<dbReference type="GO" id="GO:0003677">
    <property type="term" value="F:DNA binding"/>
    <property type="evidence" value="ECO:0007669"/>
    <property type="project" value="InterPro"/>
</dbReference>
<dbReference type="CDD" id="cd03221">
    <property type="entry name" value="ABCF_EF-3"/>
    <property type="match status" value="1"/>
</dbReference>
<evidence type="ECO:0000256" key="3">
    <source>
        <dbReference type="ARBA" id="ARBA00049360"/>
    </source>
</evidence>
<evidence type="ECO:0000256" key="2">
    <source>
        <dbReference type="ARBA" id="ARBA00022840"/>
    </source>
</evidence>
<feature type="domain" description="ABC transporter" evidence="5">
    <location>
        <begin position="37"/>
        <end position="247"/>
    </location>
</feature>
<dbReference type="InterPro" id="IPR003593">
    <property type="entry name" value="AAA+_ATPase"/>
</dbReference>
<dbReference type="InterPro" id="IPR003439">
    <property type="entry name" value="ABC_transporter-like_ATP-bd"/>
</dbReference>
<dbReference type="Proteomes" id="UP000001963">
    <property type="component" value="Chromosome"/>
</dbReference>
<dbReference type="SUPFAM" id="SSF52540">
    <property type="entry name" value="P-loop containing nucleoside triphosphate hydrolases"/>
    <property type="match status" value="2"/>
</dbReference>
<keyword evidence="7" id="KW-1185">Reference proteome</keyword>
<dbReference type="PROSITE" id="PS50893">
    <property type="entry name" value="ABC_TRANSPORTER_2"/>
    <property type="match status" value="2"/>
</dbReference>
<gene>
    <name evidence="6" type="ordered locus">GbCGDNIH1_0745</name>
</gene>
<feature type="domain" description="ABC transporter" evidence="5">
    <location>
        <begin position="314"/>
        <end position="532"/>
    </location>
</feature>
<proteinExistence type="inferred from homology"/>
<evidence type="ECO:0000256" key="4">
    <source>
        <dbReference type="ARBA" id="ARBA00061478"/>
    </source>
</evidence>
<dbReference type="KEGG" id="gbe:GbCGDNIH1_0745"/>
<keyword evidence="2 6" id="KW-0067">ATP-binding</keyword>
<accession>Q0BU59</accession>
<dbReference type="AlphaFoldDB" id="Q0BU59"/>
<evidence type="ECO:0000313" key="7">
    <source>
        <dbReference type="Proteomes" id="UP000001963"/>
    </source>
</evidence>
<keyword evidence="1" id="KW-0547">Nucleotide-binding</keyword>
<dbReference type="EMBL" id="CP000394">
    <property type="protein sequence ID" value="ABI61643.2"/>
    <property type="molecule type" value="Genomic_DNA"/>
</dbReference>
<dbReference type="SMART" id="SM00382">
    <property type="entry name" value="AAA"/>
    <property type="match status" value="2"/>
</dbReference>
<evidence type="ECO:0000256" key="1">
    <source>
        <dbReference type="ARBA" id="ARBA00022741"/>
    </source>
</evidence>
<name>Q0BU59_GRABC</name>
<dbReference type="InterPro" id="IPR032524">
    <property type="entry name" value="ABC_tran_C"/>
</dbReference>
<protein>
    <submittedName>
        <fullName evidence="6">ABC transporter ATP-binding protein uup</fullName>
    </submittedName>
</protein>
<dbReference type="STRING" id="391165.GbCGDNIH1_0745"/>
<organism evidence="6 7">
    <name type="scientific">Granulibacter bethesdensis (strain ATCC BAA-1260 / CGDNIH1)</name>
    <dbReference type="NCBI Taxonomy" id="391165"/>
    <lineage>
        <taxon>Bacteria</taxon>
        <taxon>Pseudomonadati</taxon>
        <taxon>Pseudomonadota</taxon>
        <taxon>Alphaproteobacteria</taxon>
        <taxon>Acetobacterales</taxon>
        <taxon>Acetobacteraceae</taxon>
        <taxon>Granulibacter</taxon>
    </lineage>
</organism>
<comment type="catalytic activity">
    <reaction evidence="3">
        <text>ATP + H2O = ADP + phosphate + H(+)</text>
        <dbReference type="Rhea" id="RHEA:13065"/>
        <dbReference type="ChEBI" id="CHEBI:15377"/>
        <dbReference type="ChEBI" id="CHEBI:15378"/>
        <dbReference type="ChEBI" id="CHEBI:30616"/>
        <dbReference type="ChEBI" id="CHEBI:43474"/>
        <dbReference type="ChEBI" id="CHEBI:456216"/>
    </reaction>
</comment>
<dbReference type="FunFam" id="3.40.50.300:FF:000309">
    <property type="entry name" value="ABC transporter ATP-binding protein"/>
    <property type="match status" value="1"/>
</dbReference>
<dbReference type="eggNOG" id="COG0488">
    <property type="taxonomic scope" value="Bacteria"/>
</dbReference>
<dbReference type="GO" id="GO:0005524">
    <property type="term" value="F:ATP binding"/>
    <property type="evidence" value="ECO:0007669"/>
    <property type="project" value="UniProtKB-KW"/>
</dbReference>
<evidence type="ECO:0000313" key="6">
    <source>
        <dbReference type="EMBL" id="ABI61643.2"/>
    </source>
</evidence>
<dbReference type="InterPro" id="IPR051309">
    <property type="entry name" value="ABCF_ATPase"/>
</dbReference>
<dbReference type="InterPro" id="IPR027417">
    <property type="entry name" value="P-loop_NTPase"/>
</dbReference>
<evidence type="ECO:0000259" key="5">
    <source>
        <dbReference type="PROSITE" id="PS50893"/>
    </source>
</evidence>
<sequence>MLPKTSPIIECLNTITNPSRQSTDTERKSGAMAPPLLLLSDIHLSLGSAPLLTGAELNVAAGDRLCLVGRNGSGKSTFLKVAAGLLKPDSGTCFVQPGTTVRYLPQEPDLSGHATLLDYVTAGQGPSDDPYRAAYLLEQLGLAGERTPVNLSGGEVRRAALARALAPDPDILLLDEPTNHLDLPAIEWLEAELKSMRGALVLISHDRKLLTDLSRSIVWIDGGITRRLDQGFSHFEEWRDQVLEQEERDHHKLGRKIAMEEDWLRYGVTARRKRNQKRLGDLHSLRARFKETRPGQSSLKMNAADAQLSGKIVIDAEDISKSFADTTIINTLTLRILRGDRIGIVGRNGAGKTTLLSLLTGTLEPDTGTIKLGTNLVVETLDQRRASLDDSRTLADTLTEGRGDQVIVNGQSRHVIGYIKDFLFKPEQARTPVGVLSGGERGRLMLARALAKPCNLLVLDEPTNDLDLETLELLQEIIADHPGTVIIVSHDRDFLDRTVGSVVVAEGNGVWTEYAGGYSDMVAQRGQGVGDAPISGTTGKPAALRTKPAQAAARTPSPKGRLSYKDQHAFDTLPAKIAVLEEEIARLRSKLEDADLFRKDPATFSKTSEALATTEATLAETEERWLNIALLKEQLEQG</sequence>
<dbReference type="Gene3D" id="3.40.50.300">
    <property type="entry name" value="P-loop containing nucleotide triphosphate hydrolases"/>
    <property type="match status" value="2"/>
</dbReference>
<dbReference type="Pfam" id="PF00005">
    <property type="entry name" value="ABC_tran"/>
    <property type="match status" value="2"/>
</dbReference>